<dbReference type="AlphaFoldDB" id="A0A645BYS7"/>
<protein>
    <submittedName>
        <fullName evidence="1">Uncharacterized protein</fullName>
    </submittedName>
</protein>
<gene>
    <name evidence="1" type="ORF">SDC9_117222</name>
</gene>
<comment type="caution">
    <text evidence="1">The sequence shown here is derived from an EMBL/GenBank/DDBJ whole genome shotgun (WGS) entry which is preliminary data.</text>
</comment>
<organism evidence="1">
    <name type="scientific">bioreactor metagenome</name>
    <dbReference type="NCBI Taxonomy" id="1076179"/>
    <lineage>
        <taxon>unclassified sequences</taxon>
        <taxon>metagenomes</taxon>
        <taxon>ecological metagenomes</taxon>
    </lineage>
</organism>
<accession>A0A645BYS7</accession>
<reference evidence="1" key="1">
    <citation type="submission" date="2019-08" db="EMBL/GenBank/DDBJ databases">
        <authorList>
            <person name="Kucharzyk K."/>
            <person name="Murdoch R.W."/>
            <person name="Higgins S."/>
            <person name="Loffler F."/>
        </authorList>
    </citation>
    <scope>NUCLEOTIDE SEQUENCE</scope>
</reference>
<dbReference type="EMBL" id="VSSQ01023378">
    <property type="protein sequence ID" value="MPM70268.1"/>
    <property type="molecule type" value="Genomic_DNA"/>
</dbReference>
<proteinExistence type="predicted"/>
<sequence length="184" mass="21950">MIYVNDIITRIQFCVTLQSLRIRHFLATRLLLRNFVEKLLFGDEHHFFLRQFKSVRHSADQDIHLVLNNGGVPFDVTMDAEIREYPLHLFSTFDRRDHDENRHMLLEPALHFQFDLRHLTEEVVQCAVLERIDSVEPHISEASVEQCVIDAMLFRFFDHFADISAEILRRQTHAFRHLGHFPFR</sequence>
<evidence type="ECO:0000313" key="1">
    <source>
        <dbReference type="EMBL" id="MPM70268.1"/>
    </source>
</evidence>
<name>A0A645BYS7_9ZZZZ</name>